<comment type="caution">
    <text evidence="2">The sequence shown here is derived from an EMBL/GenBank/DDBJ whole genome shotgun (WGS) entry which is preliminary data.</text>
</comment>
<organism evidence="2 3">
    <name type="scientific">Metarhizium rileyi (strain RCEF 4871)</name>
    <name type="common">Nomuraea rileyi</name>
    <dbReference type="NCBI Taxonomy" id="1649241"/>
    <lineage>
        <taxon>Eukaryota</taxon>
        <taxon>Fungi</taxon>
        <taxon>Dikarya</taxon>
        <taxon>Ascomycota</taxon>
        <taxon>Pezizomycotina</taxon>
        <taxon>Sordariomycetes</taxon>
        <taxon>Hypocreomycetidae</taxon>
        <taxon>Hypocreales</taxon>
        <taxon>Clavicipitaceae</taxon>
        <taxon>Metarhizium</taxon>
    </lineage>
</organism>
<evidence type="ECO:0000313" key="2">
    <source>
        <dbReference type="EMBL" id="OAA34980.1"/>
    </source>
</evidence>
<dbReference type="AlphaFoldDB" id="A0A166WQ95"/>
<evidence type="ECO:0000313" key="3">
    <source>
        <dbReference type="Proteomes" id="UP000243498"/>
    </source>
</evidence>
<sequence length="543" mass="62426">MGLLGKVVLKTGNFVLPNEEVQDHEQQPQFLPRVYWPGEREARRSQIQTALNVNIVWDDPAAVEELSRNALEIYPSLIPMMPYGTERPMSVYSEDVKYDGCQWPAHLAVAHNLFHKTLNYGKNLNIMEMMVLVRMVTYGIFNSTTFFPPFTVGNADSMPGSGLNFGALGQATWPRMHREPGDLTHSSRDECIKWSKQRLWTKRWVILPMMYPGLQWGMTIFDRLKGQLFIFDCGDEESKDRRVESAIKVWVEFLHDLGQPYTFLYFVPPVTKQLYTRHSGLLCVTWLMEVLRNQVGKPMTSRDDNVRKRKVTARNYHGAGSETGREHVYISSLPLRDWAPMNCTNANAKMMAVRRILRVMLANELGLRNHVVMTQIYKERGGPEAADLPSAWRLLTESARELHNNQGLVRKKDFFTGHGGPQYALPMRKSILRYDNEAPRRHPMHKLPGKYHQIRIQLEHFRVGTQTPFDWPDDRSNLSAGWPAHNATPVLDFSEDSVPDHARPHGRGSANSHLEPPPTQDVPEMRQTRSRTRLRRGLAAQSR</sequence>
<dbReference type="OrthoDB" id="5146350at2759"/>
<proteinExistence type="predicted"/>
<dbReference type="Proteomes" id="UP000243498">
    <property type="component" value="Unassembled WGS sequence"/>
</dbReference>
<name>A0A166WQ95_METRR</name>
<dbReference type="OMA" id="HEQQPQF"/>
<accession>A0A166WQ95</accession>
<dbReference type="EMBL" id="AZHC01000046">
    <property type="protein sequence ID" value="OAA34980.1"/>
    <property type="molecule type" value="Genomic_DNA"/>
</dbReference>
<feature type="region of interest" description="Disordered" evidence="1">
    <location>
        <begin position="489"/>
        <end position="543"/>
    </location>
</feature>
<dbReference type="STRING" id="1081105.A0A166WQ95"/>
<keyword evidence="3" id="KW-1185">Reference proteome</keyword>
<gene>
    <name evidence="2" type="ORF">NOR_08220</name>
</gene>
<protein>
    <submittedName>
        <fullName evidence="2">Uncharacterized protein</fullName>
    </submittedName>
</protein>
<reference evidence="2 3" key="1">
    <citation type="journal article" date="2016" name="Genome Biol. Evol.">
        <title>Divergent and convergent evolution of fungal pathogenicity.</title>
        <authorList>
            <person name="Shang Y."/>
            <person name="Xiao G."/>
            <person name="Zheng P."/>
            <person name="Cen K."/>
            <person name="Zhan S."/>
            <person name="Wang C."/>
        </authorList>
    </citation>
    <scope>NUCLEOTIDE SEQUENCE [LARGE SCALE GENOMIC DNA]</scope>
    <source>
        <strain evidence="2 3">RCEF 4871</strain>
    </source>
</reference>
<evidence type="ECO:0000256" key="1">
    <source>
        <dbReference type="SAM" id="MobiDB-lite"/>
    </source>
</evidence>